<keyword evidence="3" id="KW-0963">Cytoplasm</keyword>
<dbReference type="SMART" id="SM00088">
    <property type="entry name" value="PINT"/>
    <property type="match status" value="1"/>
</dbReference>
<evidence type="ECO:0000259" key="6">
    <source>
        <dbReference type="SMART" id="SM00088"/>
    </source>
</evidence>
<evidence type="ECO:0000313" key="7">
    <source>
        <dbReference type="EMBL" id="OMJ18117.1"/>
    </source>
</evidence>
<accession>A0A1R1XTZ0</accession>
<protein>
    <submittedName>
        <fullName evidence="7">COP9 signalosome complex subunit 1</fullName>
    </submittedName>
</protein>
<dbReference type="OrthoDB" id="422427at2759"/>
<dbReference type="InterPro" id="IPR000717">
    <property type="entry name" value="PCI_dom"/>
</dbReference>
<comment type="subcellular location">
    <subcellularLocation>
        <location evidence="2">Cytoplasm</location>
    </subcellularLocation>
    <subcellularLocation>
        <location evidence="1">Nucleus</location>
    </subcellularLocation>
</comment>
<evidence type="ECO:0000256" key="1">
    <source>
        <dbReference type="ARBA" id="ARBA00004123"/>
    </source>
</evidence>
<gene>
    <name evidence="7" type="ORF">AYI69_g7165</name>
</gene>
<dbReference type="Pfam" id="PF01399">
    <property type="entry name" value="PCI"/>
    <property type="match status" value="1"/>
</dbReference>
<evidence type="ECO:0000256" key="5">
    <source>
        <dbReference type="ARBA" id="ARBA00023242"/>
    </source>
</evidence>
<dbReference type="Proteomes" id="UP000187429">
    <property type="component" value="Unassembled WGS sequence"/>
</dbReference>
<reference evidence="8" key="1">
    <citation type="submission" date="2017-01" db="EMBL/GenBank/DDBJ databases">
        <authorList>
            <person name="Wang Y."/>
            <person name="White M."/>
            <person name="Kvist S."/>
            <person name="Moncalvo J.-M."/>
        </authorList>
    </citation>
    <scope>NUCLEOTIDE SEQUENCE [LARGE SCALE GENOMIC DNA]</scope>
    <source>
        <strain evidence="8">ID-206-W2</strain>
    </source>
</reference>
<organism evidence="7 8">
    <name type="scientific">Smittium culicis</name>
    <dbReference type="NCBI Taxonomy" id="133412"/>
    <lineage>
        <taxon>Eukaryota</taxon>
        <taxon>Fungi</taxon>
        <taxon>Fungi incertae sedis</taxon>
        <taxon>Zoopagomycota</taxon>
        <taxon>Kickxellomycotina</taxon>
        <taxon>Harpellomycetes</taxon>
        <taxon>Harpellales</taxon>
        <taxon>Legeriomycetaceae</taxon>
        <taxon>Smittium</taxon>
    </lineage>
</organism>
<evidence type="ECO:0000256" key="4">
    <source>
        <dbReference type="ARBA" id="ARBA00022790"/>
    </source>
</evidence>
<evidence type="ECO:0000256" key="2">
    <source>
        <dbReference type="ARBA" id="ARBA00004496"/>
    </source>
</evidence>
<dbReference type="Gene3D" id="1.25.40.570">
    <property type="match status" value="1"/>
</dbReference>
<dbReference type="AlphaFoldDB" id="A0A1R1XTZ0"/>
<dbReference type="GO" id="GO:0005737">
    <property type="term" value="C:cytoplasm"/>
    <property type="evidence" value="ECO:0007669"/>
    <property type="project" value="UniProtKB-SubCell"/>
</dbReference>
<keyword evidence="5" id="KW-0539">Nucleus</keyword>
<dbReference type="InterPro" id="IPR019585">
    <property type="entry name" value="Rpn7/CSN1"/>
</dbReference>
<dbReference type="GO" id="GO:0008180">
    <property type="term" value="C:COP9 signalosome"/>
    <property type="evidence" value="ECO:0007669"/>
    <property type="project" value="UniProtKB-KW"/>
</dbReference>
<evidence type="ECO:0000256" key="3">
    <source>
        <dbReference type="ARBA" id="ARBA00022490"/>
    </source>
</evidence>
<dbReference type="EMBL" id="LSSM01003371">
    <property type="protein sequence ID" value="OMJ18117.1"/>
    <property type="molecule type" value="Genomic_DNA"/>
</dbReference>
<feature type="domain" description="PCI" evidence="6">
    <location>
        <begin position="209"/>
        <end position="301"/>
    </location>
</feature>
<proteinExistence type="predicted"/>
<dbReference type="PANTHER" id="PTHR14145:SF2">
    <property type="entry name" value="COP9 SIGNALOSOME COMPLEX SUBUNIT 1"/>
    <property type="match status" value="1"/>
</dbReference>
<dbReference type="PANTHER" id="PTHR14145">
    <property type="entry name" value="26S PROTESOME SUBUNIT 6"/>
    <property type="match status" value="1"/>
</dbReference>
<comment type="caution">
    <text evidence="7">The sequence shown here is derived from an EMBL/GenBank/DDBJ whole genome shotgun (WGS) entry which is preliminary data.</text>
</comment>
<evidence type="ECO:0000313" key="8">
    <source>
        <dbReference type="Proteomes" id="UP000187429"/>
    </source>
</evidence>
<name>A0A1R1XTZ0_9FUNG</name>
<keyword evidence="8" id="KW-1185">Reference proteome</keyword>
<keyword evidence="4" id="KW-0736">Signalosome</keyword>
<sequence>MPSKISLSKGQLPESFDIYEYSSKYSDRSLILRLIRISEACPGFSIDCLRLAANDLKNNTYDTKLYLSLLRNINFIASQSKGKDEEGMTNIDYIDEEWVSAIDTKVSEETEKIEQELSIYRAKMDKDKVWASMLMNDYDTAAGYCKKVLSSKLSIPENSQYVLAKAAYGIINYVTGNYAEALKTFLELEYNDKQDFNGSLIRIDLFSPKRFDSLMALIKHNVVLTYIQPRSKISLSQMTKNLHFRSKNELISSLESLILQNIIPDARIDLESDLLFVEYPSTITNSSSDNQDISNSKFQSDDLDLKLDSVKSQISKSRSDCVYYSICNIRALSLTNKACLMRLNLYKDNLLYSRRRHENDPWNQ</sequence>